<keyword evidence="4" id="KW-0372">Hormone</keyword>
<gene>
    <name evidence="11" type="primary">nppa</name>
</gene>
<keyword evidence="6 8" id="KW-0838">Vasoactive</keyword>
<dbReference type="PRINTS" id="PR00710">
    <property type="entry name" value="NATPEPTIDES"/>
</dbReference>
<protein>
    <submittedName>
        <fullName evidence="11">Atrial natriuretic peptide</fullName>
    </submittedName>
</protein>
<sequence length="143" mass="15755">MMMTALPWGILVLLCQQVLVRSHVVGRTYSASDLAQLKNLLERFEETIVAVAQAEDPVPDYEDTNPDPEQRRTSLGWDRTPEGKTSPPLETREPDEGHSQAQSQKSRLQDLLMATRSKLSGCFGGRLDRIGTSSGLGCNVRSG</sequence>
<dbReference type="AlphaFoldDB" id="Q4AEF1"/>
<dbReference type="SMART" id="SM00183">
    <property type="entry name" value="NAT_PEP"/>
    <property type="match status" value="1"/>
</dbReference>
<evidence type="ECO:0000256" key="7">
    <source>
        <dbReference type="ARBA" id="ARBA00023157"/>
    </source>
</evidence>
<feature type="chain" id="PRO_5004235452" evidence="10">
    <location>
        <begin position="23"/>
        <end position="143"/>
    </location>
</feature>
<feature type="region of interest" description="Disordered" evidence="9">
    <location>
        <begin position="52"/>
        <end position="109"/>
    </location>
</feature>
<evidence type="ECO:0000256" key="4">
    <source>
        <dbReference type="ARBA" id="ARBA00022702"/>
    </source>
</evidence>
<evidence type="ECO:0000256" key="2">
    <source>
        <dbReference type="ARBA" id="ARBA00009041"/>
    </source>
</evidence>
<name>Q4AEF1_PLEAT</name>
<dbReference type="GO" id="GO:0006182">
    <property type="term" value="P:cGMP biosynthetic process"/>
    <property type="evidence" value="ECO:0007669"/>
    <property type="project" value="TreeGrafter"/>
</dbReference>
<evidence type="ECO:0000256" key="8">
    <source>
        <dbReference type="RuleBase" id="RU003686"/>
    </source>
</evidence>
<dbReference type="GO" id="GO:0003085">
    <property type="term" value="P:negative regulation of systemic arterial blood pressure"/>
    <property type="evidence" value="ECO:0007669"/>
    <property type="project" value="TreeGrafter"/>
</dbReference>
<comment type="similarity">
    <text evidence="2 8">Belongs to the natriuretic peptide family.</text>
</comment>
<evidence type="ECO:0000256" key="6">
    <source>
        <dbReference type="ARBA" id="ARBA00022858"/>
    </source>
</evidence>
<dbReference type="PANTHER" id="PTHR14066">
    <property type="entry name" value="ATRIAL NATRIURETIC FACTOR PRECURSOR"/>
    <property type="match status" value="1"/>
</dbReference>
<dbReference type="GO" id="GO:0097746">
    <property type="term" value="P:blood vessel diameter maintenance"/>
    <property type="evidence" value="ECO:0007669"/>
    <property type="project" value="UniProtKB-KW"/>
</dbReference>
<evidence type="ECO:0000313" key="11">
    <source>
        <dbReference type="EMBL" id="BAE19666.1"/>
    </source>
</evidence>
<dbReference type="GO" id="GO:0007218">
    <property type="term" value="P:neuropeptide signaling pathway"/>
    <property type="evidence" value="ECO:0007669"/>
    <property type="project" value="TreeGrafter"/>
</dbReference>
<dbReference type="GO" id="GO:0051427">
    <property type="term" value="F:hormone receptor binding"/>
    <property type="evidence" value="ECO:0007669"/>
    <property type="project" value="TreeGrafter"/>
</dbReference>
<proteinExistence type="evidence at transcript level"/>
<comment type="subcellular location">
    <subcellularLocation>
        <location evidence="1 8">Secreted</location>
    </subcellularLocation>
</comment>
<dbReference type="PRINTS" id="PR00711">
    <property type="entry name" value="ANATPEPTIDE"/>
</dbReference>
<dbReference type="GO" id="GO:0007168">
    <property type="term" value="P:receptor guanylyl cyclase signaling pathway"/>
    <property type="evidence" value="ECO:0007669"/>
    <property type="project" value="TreeGrafter"/>
</dbReference>
<dbReference type="InterPro" id="IPR000663">
    <property type="entry name" value="Natr_peptide"/>
</dbReference>
<dbReference type="Pfam" id="PF00212">
    <property type="entry name" value="ANP"/>
    <property type="match status" value="1"/>
</dbReference>
<dbReference type="GO" id="GO:0005737">
    <property type="term" value="C:cytoplasm"/>
    <property type="evidence" value="ECO:0007669"/>
    <property type="project" value="TreeGrafter"/>
</dbReference>
<evidence type="ECO:0000256" key="9">
    <source>
        <dbReference type="SAM" id="MobiDB-lite"/>
    </source>
</evidence>
<evidence type="ECO:0000256" key="10">
    <source>
        <dbReference type="SAM" id="SignalP"/>
    </source>
</evidence>
<dbReference type="GO" id="GO:0005179">
    <property type="term" value="F:hormone activity"/>
    <property type="evidence" value="ECO:0007669"/>
    <property type="project" value="UniProtKB-KW"/>
</dbReference>
<evidence type="ECO:0000256" key="1">
    <source>
        <dbReference type="ARBA" id="ARBA00004613"/>
    </source>
</evidence>
<dbReference type="GO" id="GO:0019934">
    <property type="term" value="P:cGMP-mediated signaling"/>
    <property type="evidence" value="ECO:0007669"/>
    <property type="project" value="TreeGrafter"/>
</dbReference>
<evidence type="ECO:0000256" key="5">
    <source>
        <dbReference type="ARBA" id="ARBA00022729"/>
    </source>
</evidence>
<dbReference type="PROSITE" id="PS00263">
    <property type="entry name" value="NATRIURETIC_PEPTIDE"/>
    <property type="match status" value="1"/>
</dbReference>
<reference evidence="11" key="1">
    <citation type="journal article" date="2005" name="Mol. Biol. Evol.">
        <title>Structural and functional evolution of three cardiac natriuretic peptides.</title>
        <authorList>
            <person name="Inoue K."/>
            <person name="Sakamoto T."/>
            <person name="Yuge S."/>
            <person name="Iwatani H."/>
            <person name="Yamagami S."/>
            <person name="Tsutsumi M."/>
            <person name="Hori H."/>
            <person name="Cerra M.C."/>
            <person name="Tota B."/>
            <person name="Suzuki N."/>
            <person name="Okamoto N."/>
            <person name="Takei Y."/>
        </authorList>
    </citation>
    <scope>NUCLEOTIDE SEQUENCE</scope>
</reference>
<dbReference type="InterPro" id="IPR050787">
    <property type="entry name" value="Natriuretic_peptide"/>
</dbReference>
<feature type="signal peptide" evidence="10">
    <location>
        <begin position="1"/>
        <end position="22"/>
    </location>
</feature>
<keyword evidence="3" id="KW-0964">Secreted</keyword>
<dbReference type="EMBL" id="AB162775">
    <property type="protein sequence ID" value="BAE19666.1"/>
    <property type="molecule type" value="mRNA"/>
</dbReference>
<dbReference type="InterPro" id="IPR030480">
    <property type="entry name" value="Natr_peptide_CS"/>
</dbReference>
<keyword evidence="5 10" id="KW-0732">Signal</keyword>
<dbReference type="GO" id="GO:0005615">
    <property type="term" value="C:extracellular space"/>
    <property type="evidence" value="ECO:0007669"/>
    <property type="project" value="TreeGrafter"/>
</dbReference>
<organism evidence="11">
    <name type="scientific">Plecoglossus altivelis</name>
    <name type="common">Ayu sweetfish</name>
    <name type="synonym">Salmo altivelis</name>
    <dbReference type="NCBI Taxonomy" id="61084"/>
    <lineage>
        <taxon>Eukaryota</taxon>
        <taxon>Metazoa</taxon>
        <taxon>Chordata</taxon>
        <taxon>Craniata</taxon>
        <taxon>Vertebrata</taxon>
        <taxon>Euteleostomi</taxon>
        <taxon>Actinopterygii</taxon>
        <taxon>Neopterygii</taxon>
        <taxon>Teleostei</taxon>
        <taxon>Stomiati</taxon>
        <taxon>Osmeriformes</taxon>
        <taxon>Plecoglossus</taxon>
    </lineage>
</organism>
<dbReference type="PANTHER" id="PTHR14066:SF10">
    <property type="entry name" value="NATRIURETIC PEPTIDES B"/>
    <property type="match status" value="1"/>
</dbReference>
<evidence type="ECO:0000256" key="3">
    <source>
        <dbReference type="ARBA" id="ARBA00022525"/>
    </source>
</evidence>
<accession>Q4AEF1</accession>
<feature type="compositionally biased region" description="Acidic residues" evidence="9">
    <location>
        <begin position="57"/>
        <end position="66"/>
    </location>
</feature>
<dbReference type="InterPro" id="IPR002407">
    <property type="entry name" value="Natriuretic_peptide_atrial"/>
</dbReference>
<keyword evidence="7" id="KW-1015">Disulfide bond</keyword>